<evidence type="ECO:0000256" key="7">
    <source>
        <dbReference type="ARBA" id="ARBA00023136"/>
    </source>
</evidence>
<dbReference type="GO" id="GO:0016413">
    <property type="term" value="F:O-acetyltransferase activity"/>
    <property type="evidence" value="ECO:0000318"/>
    <property type="project" value="GO_Central"/>
</dbReference>
<evidence type="ECO:0000256" key="3">
    <source>
        <dbReference type="ARBA" id="ARBA00022692"/>
    </source>
</evidence>
<evidence type="ECO:0000313" key="14">
    <source>
        <dbReference type="Proteomes" id="UP000012960"/>
    </source>
</evidence>
<feature type="domain" description="Trichome birefringence-like C-terminal" evidence="10">
    <location>
        <begin position="258"/>
        <end position="533"/>
    </location>
</feature>
<reference evidence="13" key="2">
    <citation type="submission" date="2021-05" db="UniProtKB">
        <authorList>
            <consortium name="EnsemblPlants"/>
        </authorList>
    </citation>
    <scope>IDENTIFICATION</scope>
    <source>
        <strain evidence="13">subsp. malaccensis</strain>
    </source>
</reference>
<dbReference type="PANTHER" id="PTHR32285">
    <property type="entry name" value="PROTEIN TRICHOME BIREFRINGENCE-LIKE 9-RELATED"/>
    <property type="match status" value="1"/>
</dbReference>
<dbReference type="Gramene" id="Ma04_t16570.2">
    <property type="protein sequence ID" value="Ma04_p16570.2"/>
    <property type="gene ID" value="Ma04_g16570"/>
</dbReference>
<protein>
    <submittedName>
        <fullName evidence="12">(wild Malaysian banana) hypothetical protein</fullName>
    </submittedName>
</protein>
<dbReference type="InterPro" id="IPR029962">
    <property type="entry name" value="TBL"/>
</dbReference>
<evidence type="ECO:0000259" key="11">
    <source>
        <dbReference type="Pfam" id="PF14416"/>
    </source>
</evidence>
<evidence type="ECO:0000256" key="6">
    <source>
        <dbReference type="ARBA" id="ARBA00023034"/>
    </source>
</evidence>
<dbReference type="Proteomes" id="UP000012960">
    <property type="component" value="Unplaced"/>
</dbReference>
<name>A0A804IQF6_MUSAM</name>
<keyword evidence="4" id="KW-0735">Signal-anchor</keyword>
<dbReference type="OMA" id="TDCDIPL"/>
<feature type="domain" description="Trichome birefringence-like N-terminal" evidence="11">
    <location>
        <begin position="203"/>
        <end position="257"/>
    </location>
</feature>
<accession>A0A804IQF6</accession>
<keyword evidence="14" id="KW-1185">Reference proteome</keyword>
<dbReference type="GO" id="GO:1990538">
    <property type="term" value="F:xylan O-acetyltransferase activity"/>
    <property type="evidence" value="ECO:0007669"/>
    <property type="project" value="UniProtKB-ARBA"/>
</dbReference>
<keyword evidence="7 9" id="KW-0472">Membrane</keyword>
<organism evidence="13 14">
    <name type="scientific">Musa acuminata subsp. malaccensis</name>
    <name type="common">Wild banana</name>
    <name type="synonym">Musa malaccensis</name>
    <dbReference type="NCBI Taxonomy" id="214687"/>
    <lineage>
        <taxon>Eukaryota</taxon>
        <taxon>Viridiplantae</taxon>
        <taxon>Streptophyta</taxon>
        <taxon>Embryophyta</taxon>
        <taxon>Tracheophyta</taxon>
        <taxon>Spermatophyta</taxon>
        <taxon>Magnoliopsida</taxon>
        <taxon>Liliopsida</taxon>
        <taxon>Zingiberales</taxon>
        <taxon>Musaceae</taxon>
        <taxon>Musa</taxon>
    </lineage>
</organism>
<evidence type="ECO:0000256" key="2">
    <source>
        <dbReference type="ARBA" id="ARBA00007727"/>
    </source>
</evidence>
<dbReference type="AlphaFoldDB" id="A0A804IQF6"/>
<proteinExistence type="inferred from homology"/>
<evidence type="ECO:0000256" key="8">
    <source>
        <dbReference type="SAM" id="MobiDB-lite"/>
    </source>
</evidence>
<dbReference type="OrthoDB" id="737117at2759"/>
<dbReference type="KEGG" id="mus:103973717"/>
<dbReference type="EnsemblPlants" id="Ma04_t16570.2">
    <property type="protein sequence ID" value="Ma04_p16570.2"/>
    <property type="gene ID" value="Ma04_g16570"/>
</dbReference>
<sequence>MESLPPPLVNRKWLLCTLACFLGYLLISYSLQKVYRPSTTIASFPDLDGTAHVSKKPSTVPSLAEASAETYVEVPPVSTAPAPCEAFVQKLEPTPTPPSVIAAMYPRATTEADASPQPSAVAGMAFSPSDKAELPSPDSSLVHVTNSSGSPIMALPPKQSNDVDANTSSYSSQIITTKEILTAEATTPAARATEEGNVVKEKKKCDVFDGRWVYDRKRYPLYPSQWCPFLTDQVSCQRNGRPDSDYEHWRWQPNGCDLPRFNGSEMLERWRGKRVVIVGDSLNRNMWESLACMLYSSVRRKRADVKLHGSDYKVFRALDYDCSVEFFWSPFLVELKEREDHAKILRLDKLPAEERRWLGADVMVFNTGHWWTHRGKMRAWNYFECSEGLMEDMEAEEAFQRALRTWAQWVDRNVDPARTAVFFRSISPEHKRENLHWCYNQTHPITNDTYLQQFPRSMVSLAETTIGKMRTPVTYLNITRLSEYRRDAHTSIYTSRQGKLLTAEQRKEPARYADCSHWCLPGLPDTWNVLLFASLLMGTTPSIIS</sequence>
<dbReference type="InterPro" id="IPR025846">
    <property type="entry name" value="TBL_N"/>
</dbReference>
<evidence type="ECO:0000259" key="10">
    <source>
        <dbReference type="Pfam" id="PF13839"/>
    </source>
</evidence>
<evidence type="ECO:0000313" key="12">
    <source>
        <dbReference type="EMBL" id="CAG1842296.1"/>
    </source>
</evidence>
<dbReference type="GO" id="GO:0005794">
    <property type="term" value="C:Golgi apparatus"/>
    <property type="evidence" value="ECO:0000318"/>
    <property type="project" value="GO_Central"/>
</dbReference>
<keyword evidence="6" id="KW-0333">Golgi apparatus</keyword>
<evidence type="ECO:0000256" key="1">
    <source>
        <dbReference type="ARBA" id="ARBA00004323"/>
    </source>
</evidence>
<evidence type="ECO:0000313" key="13">
    <source>
        <dbReference type="EnsemblPlants" id="Ma04_p16570.2"/>
    </source>
</evidence>
<dbReference type="Pfam" id="PF13839">
    <property type="entry name" value="PC-Esterase"/>
    <property type="match status" value="1"/>
</dbReference>
<feature type="compositionally biased region" description="Polar residues" evidence="8">
    <location>
        <begin position="137"/>
        <end position="150"/>
    </location>
</feature>
<gene>
    <name evidence="12" type="ORF">GSMUA_120910.1</name>
</gene>
<comment type="subcellular location">
    <subcellularLocation>
        <location evidence="1">Golgi apparatus membrane</location>
        <topology evidence="1">Single-pass type II membrane protein</topology>
    </subcellularLocation>
</comment>
<evidence type="ECO:0000256" key="9">
    <source>
        <dbReference type="SAM" id="Phobius"/>
    </source>
</evidence>
<dbReference type="EMBL" id="HG996469">
    <property type="protein sequence ID" value="CAG1842296.1"/>
    <property type="molecule type" value="Genomic_DNA"/>
</dbReference>
<reference evidence="12" key="1">
    <citation type="submission" date="2021-03" db="EMBL/GenBank/DDBJ databases">
        <authorList>
            <consortium name="Genoscope - CEA"/>
            <person name="William W."/>
        </authorList>
    </citation>
    <scope>NUCLEOTIDE SEQUENCE</scope>
    <source>
        <strain evidence="12">Doubled-haploid Pahang</strain>
    </source>
</reference>
<dbReference type="InterPro" id="IPR026057">
    <property type="entry name" value="TBL_C"/>
</dbReference>
<dbReference type="FunCoup" id="A0A804IQF6">
    <property type="interactions" value="7"/>
</dbReference>
<dbReference type="Pfam" id="PF14416">
    <property type="entry name" value="PMR5N"/>
    <property type="match status" value="1"/>
</dbReference>
<dbReference type="InParanoid" id="A0A804IQF6"/>
<keyword evidence="3 9" id="KW-0812">Transmembrane</keyword>
<feature type="region of interest" description="Disordered" evidence="8">
    <location>
        <begin position="112"/>
        <end position="166"/>
    </location>
</feature>
<dbReference type="GO" id="GO:0000139">
    <property type="term" value="C:Golgi membrane"/>
    <property type="evidence" value="ECO:0007669"/>
    <property type="project" value="UniProtKB-SubCell"/>
</dbReference>
<keyword evidence="5 9" id="KW-1133">Transmembrane helix</keyword>
<feature type="transmembrane region" description="Helical" evidence="9">
    <location>
        <begin position="12"/>
        <end position="31"/>
    </location>
</feature>
<evidence type="ECO:0000256" key="4">
    <source>
        <dbReference type="ARBA" id="ARBA00022968"/>
    </source>
</evidence>
<comment type="similarity">
    <text evidence="2">Belongs to the PC-esterase family. TBL subfamily.</text>
</comment>
<evidence type="ECO:0000256" key="5">
    <source>
        <dbReference type="ARBA" id="ARBA00022989"/>
    </source>
</evidence>
<dbReference type="PANTHER" id="PTHR32285:SF38">
    <property type="entry name" value="OS01G0614300 PROTEIN"/>
    <property type="match status" value="1"/>
</dbReference>